<dbReference type="EMBL" id="BQNB010015012">
    <property type="protein sequence ID" value="GJT34990.1"/>
    <property type="molecule type" value="Genomic_DNA"/>
</dbReference>
<accession>A0ABQ5D7Z8</accession>
<dbReference type="Proteomes" id="UP001151760">
    <property type="component" value="Unassembled WGS sequence"/>
</dbReference>
<evidence type="ECO:0000313" key="2">
    <source>
        <dbReference type="EMBL" id="GJT34990.1"/>
    </source>
</evidence>
<organism evidence="2 3">
    <name type="scientific">Tanacetum coccineum</name>
    <dbReference type="NCBI Taxonomy" id="301880"/>
    <lineage>
        <taxon>Eukaryota</taxon>
        <taxon>Viridiplantae</taxon>
        <taxon>Streptophyta</taxon>
        <taxon>Embryophyta</taxon>
        <taxon>Tracheophyta</taxon>
        <taxon>Spermatophyta</taxon>
        <taxon>Magnoliopsida</taxon>
        <taxon>eudicotyledons</taxon>
        <taxon>Gunneridae</taxon>
        <taxon>Pentapetalae</taxon>
        <taxon>asterids</taxon>
        <taxon>campanulids</taxon>
        <taxon>Asterales</taxon>
        <taxon>Asteraceae</taxon>
        <taxon>Asteroideae</taxon>
        <taxon>Anthemideae</taxon>
        <taxon>Anthemidinae</taxon>
        <taxon>Tanacetum</taxon>
    </lineage>
</organism>
<dbReference type="Pfam" id="PF14214">
    <property type="entry name" value="Helitron_like_N"/>
    <property type="match status" value="1"/>
</dbReference>
<evidence type="ECO:0000259" key="1">
    <source>
        <dbReference type="Pfam" id="PF14214"/>
    </source>
</evidence>
<reference evidence="2" key="1">
    <citation type="journal article" date="2022" name="Int. J. Mol. Sci.">
        <title>Draft Genome of Tanacetum Coccineum: Genomic Comparison of Closely Related Tanacetum-Family Plants.</title>
        <authorList>
            <person name="Yamashiro T."/>
            <person name="Shiraishi A."/>
            <person name="Nakayama K."/>
            <person name="Satake H."/>
        </authorList>
    </citation>
    <scope>NUCLEOTIDE SEQUENCE</scope>
</reference>
<dbReference type="PANTHER" id="PTHR10492:SF101">
    <property type="entry name" value="ATP-DEPENDENT DNA HELICASE"/>
    <property type="match status" value="1"/>
</dbReference>
<dbReference type="PANTHER" id="PTHR10492">
    <property type="match status" value="1"/>
</dbReference>
<feature type="domain" description="Helitron helicase-like" evidence="1">
    <location>
        <begin position="6"/>
        <end position="89"/>
    </location>
</feature>
<keyword evidence="3" id="KW-1185">Reference proteome</keyword>
<protein>
    <recommendedName>
        <fullName evidence="1">Helitron helicase-like domain-containing protein</fullName>
    </recommendedName>
</protein>
<dbReference type="InterPro" id="IPR025476">
    <property type="entry name" value="Helitron_helicase-like"/>
</dbReference>
<sequence>MPINNLNKSLEAGNSDASKIGNPIVLLSTYTGGMRYKMQNYLDTMALCKAFGYPDLFITFTCNPKWPEIKRFVQKHNVSAEDMPDVLTRPEDIDRLISAEIPDEQEDLELYKLVSEQMMHGPCGPHNMSSTCMKKKVFSKKFLKDYTEKTYINENGYAIYKRPDNNRTIVKNGIHLDNRYVVPHNPLLMKKFQAHINIEWCNQNGAIKYLFKYINKSQDRVTVAFENEKTNDNTPKRKDEIKEYYDCRYISACEVAWRLYKFPIHYQYPPVQRLSFHLPDEQPIVFEDDEVVEDLMSRGRRLKDIHGMPLADYKNKEDWTNVLIQEELNFKKYEMKAEHASLYSKMTDKQIEVYNTIMEAIDSGKGGIFSYMVMEEHVKLLCGKHSLQQFDQKGK</sequence>
<evidence type="ECO:0000313" key="3">
    <source>
        <dbReference type="Proteomes" id="UP001151760"/>
    </source>
</evidence>
<proteinExistence type="predicted"/>
<reference evidence="2" key="2">
    <citation type="submission" date="2022-01" db="EMBL/GenBank/DDBJ databases">
        <authorList>
            <person name="Yamashiro T."/>
            <person name="Shiraishi A."/>
            <person name="Satake H."/>
            <person name="Nakayama K."/>
        </authorList>
    </citation>
    <scope>NUCLEOTIDE SEQUENCE</scope>
</reference>
<name>A0ABQ5D7Z8_9ASTR</name>
<comment type="caution">
    <text evidence="2">The sequence shown here is derived from an EMBL/GenBank/DDBJ whole genome shotgun (WGS) entry which is preliminary data.</text>
</comment>
<gene>
    <name evidence="2" type="ORF">Tco_0925409</name>
</gene>